<sequence>MHPLISACLSITIAFGGAARDLLCQRDVRLNSVSGSQSYAVSSLAGGLVYVLLREFHVWNCSGSSHKLLTGGIPIGVRILLSIGTSCAVRVLAWQQRPNDLLWSMETALEKNAAALRPLFDTRR</sequence>
<keyword evidence="1" id="KW-0732">Signal</keyword>
<feature type="chain" id="PRO_5031495625" description="Glycine transporter domain-containing protein" evidence="1">
    <location>
        <begin position="19"/>
        <end position="124"/>
    </location>
</feature>
<evidence type="ECO:0000313" key="3">
    <source>
        <dbReference type="EMBL" id="CAE0122665.1"/>
    </source>
</evidence>
<organism evidence="3">
    <name type="scientific">Haptolina ericina</name>
    <dbReference type="NCBI Taxonomy" id="156174"/>
    <lineage>
        <taxon>Eukaryota</taxon>
        <taxon>Haptista</taxon>
        <taxon>Haptophyta</taxon>
        <taxon>Prymnesiophyceae</taxon>
        <taxon>Prymnesiales</taxon>
        <taxon>Prymnesiaceae</taxon>
        <taxon>Haptolina</taxon>
    </lineage>
</organism>
<protein>
    <recommendedName>
        <fullName evidence="2">Glycine transporter domain-containing protein</fullName>
    </recommendedName>
</protein>
<accession>A0A7S3B253</accession>
<feature type="signal peptide" evidence="1">
    <location>
        <begin position="1"/>
        <end position="18"/>
    </location>
</feature>
<name>A0A7S3B253_9EUKA</name>
<dbReference type="InterPro" id="IPR005115">
    <property type="entry name" value="Gly_transporter"/>
</dbReference>
<proteinExistence type="predicted"/>
<dbReference type="Pfam" id="PF03458">
    <property type="entry name" value="Gly_transporter"/>
    <property type="match status" value="1"/>
</dbReference>
<dbReference type="AlphaFoldDB" id="A0A7S3B253"/>
<feature type="domain" description="Glycine transporter" evidence="2">
    <location>
        <begin position="11"/>
        <end position="54"/>
    </location>
</feature>
<reference evidence="3" key="1">
    <citation type="submission" date="2021-01" db="EMBL/GenBank/DDBJ databases">
        <authorList>
            <person name="Corre E."/>
            <person name="Pelletier E."/>
            <person name="Niang G."/>
            <person name="Scheremetjew M."/>
            <person name="Finn R."/>
            <person name="Kale V."/>
            <person name="Holt S."/>
            <person name="Cochrane G."/>
            <person name="Meng A."/>
            <person name="Brown T."/>
            <person name="Cohen L."/>
        </authorList>
    </citation>
    <scope>NUCLEOTIDE SEQUENCE</scope>
    <source>
        <strain evidence="3">CCMP281</strain>
    </source>
</reference>
<gene>
    <name evidence="3" type="ORF">HERI1096_LOCUS23366</name>
</gene>
<evidence type="ECO:0000256" key="1">
    <source>
        <dbReference type="SAM" id="SignalP"/>
    </source>
</evidence>
<evidence type="ECO:0000259" key="2">
    <source>
        <dbReference type="Pfam" id="PF03458"/>
    </source>
</evidence>
<dbReference type="EMBL" id="HBHX01042128">
    <property type="protein sequence ID" value="CAE0122665.1"/>
    <property type="molecule type" value="Transcribed_RNA"/>
</dbReference>